<dbReference type="OrthoDB" id="9803333at2"/>
<dbReference type="Gene3D" id="3.40.50.720">
    <property type="entry name" value="NAD(P)-binding Rossmann-like Domain"/>
    <property type="match status" value="1"/>
</dbReference>
<gene>
    <name evidence="4" type="ORF">C0068_02650</name>
    <name evidence="5" type="ORF">D0911_13140</name>
</gene>
<dbReference type="PANTHER" id="PTHR42760:SF133">
    <property type="entry name" value="3-OXOACYL-[ACYL-CARRIER-PROTEIN] REDUCTASE"/>
    <property type="match status" value="1"/>
</dbReference>
<dbReference type="Pfam" id="PF13561">
    <property type="entry name" value="adh_short_C2"/>
    <property type="match status" value="1"/>
</dbReference>
<dbReference type="FunFam" id="3.40.50.720:FF:000084">
    <property type="entry name" value="Short-chain dehydrogenase reductase"/>
    <property type="match status" value="1"/>
</dbReference>
<dbReference type="PROSITE" id="PS00061">
    <property type="entry name" value="ADH_SHORT"/>
    <property type="match status" value="1"/>
</dbReference>
<keyword evidence="2" id="KW-0560">Oxidoreductase</keyword>
<sequence length="256" mass="27197">MNYFNLNGKVSLITGASSGLGVHFANVLANEGATVILAARRTDKLATAVDAIREAGGKAFAIPMDVSNAESVANAFATIQSEHGGVDILVNNAGVADDPKKFLDTTEEDWNWVMETNLTGAWRVARAAALQMNSNNTAGSIINIGSIYGLHTGVMKVAYNVSKVGVVQLTKSMAMELCRKNIRVNALCPGWFVTEINDSYFSSESGQRYIQGFPSKRLGKMEDLSVPLLLLASNSAGAYMNGTTLTVDGGLIESPI</sequence>
<accession>A0A2S4HJM3</accession>
<dbReference type="PRINTS" id="PR00081">
    <property type="entry name" value="GDHRDH"/>
</dbReference>
<evidence type="ECO:0000256" key="2">
    <source>
        <dbReference type="ARBA" id="ARBA00023002"/>
    </source>
</evidence>
<dbReference type="Proteomes" id="UP000274695">
    <property type="component" value="Unassembled WGS sequence"/>
</dbReference>
<dbReference type="PANTHER" id="PTHR42760">
    <property type="entry name" value="SHORT-CHAIN DEHYDROGENASES/REDUCTASES FAMILY MEMBER"/>
    <property type="match status" value="1"/>
</dbReference>
<evidence type="ECO:0000313" key="5">
    <source>
        <dbReference type="EMBL" id="RNL60940.1"/>
    </source>
</evidence>
<keyword evidence="7" id="KW-1185">Reference proteome</keyword>
<dbReference type="SMART" id="SM00822">
    <property type="entry name" value="PKS_KR"/>
    <property type="match status" value="1"/>
</dbReference>
<dbReference type="AlphaFoldDB" id="A0A2S4HJM3"/>
<dbReference type="Proteomes" id="UP000237222">
    <property type="component" value="Unassembled WGS sequence"/>
</dbReference>
<evidence type="ECO:0000313" key="6">
    <source>
        <dbReference type="Proteomes" id="UP000237222"/>
    </source>
</evidence>
<dbReference type="GO" id="GO:0016616">
    <property type="term" value="F:oxidoreductase activity, acting on the CH-OH group of donors, NAD or NADP as acceptor"/>
    <property type="evidence" value="ECO:0007669"/>
    <property type="project" value="TreeGrafter"/>
</dbReference>
<dbReference type="PRINTS" id="PR00080">
    <property type="entry name" value="SDRFAMILY"/>
</dbReference>
<dbReference type="InterPro" id="IPR036291">
    <property type="entry name" value="NAD(P)-bd_dom_sf"/>
</dbReference>
<dbReference type="EMBL" id="PQGG01000007">
    <property type="protein sequence ID" value="POP54185.1"/>
    <property type="molecule type" value="Genomic_DNA"/>
</dbReference>
<dbReference type="SUPFAM" id="SSF51735">
    <property type="entry name" value="NAD(P)-binding Rossmann-fold domains"/>
    <property type="match status" value="1"/>
</dbReference>
<protein>
    <submittedName>
        <fullName evidence="4">2-deoxy-D-gluconate 3-dehydrogenase</fullName>
    </submittedName>
    <submittedName>
        <fullName evidence="5">SDR family oxidoreductase</fullName>
    </submittedName>
</protein>
<evidence type="ECO:0000259" key="3">
    <source>
        <dbReference type="SMART" id="SM00822"/>
    </source>
</evidence>
<evidence type="ECO:0000313" key="7">
    <source>
        <dbReference type="Proteomes" id="UP000274695"/>
    </source>
</evidence>
<reference evidence="5 7" key="2">
    <citation type="submission" date="2018-10" db="EMBL/GenBank/DDBJ databases">
        <title>Draft genome sequence of Zhongshania sp. DSW25-10.</title>
        <authorList>
            <person name="Oh J."/>
        </authorList>
    </citation>
    <scope>NUCLEOTIDE SEQUENCE [LARGE SCALE GENOMIC DNA]</scope>
    <source>
        <strain evidence="5 7">DSW25-10</strain>
    </source>
</reference>
<dbReference type="CDD" id="cd05233">
    <property type="entry name" value="SDR_c"/>
    <property type="match status" value="1"/>
</dbReference>
<name>A0A2S4HJM3_9GAMM</name>
<feature type="domain" description="Ketoreductase" evidence="3">
    <location>
        <begin position="9"/>
        <end position="150"/>
    </location>
</feature>
<dbReference type="RefSeq" id="WP_103682945.1">
    <property type="nucleotide sequence ID" value="NZ_PQGG01000007.1"/>
</dbReference>
<organism evidence="4 6">
    <name type="scientific">Zhongshania marina</name>
    <dbReference type="NCBI Taxonomy" id="2304603"/>
    <lineage>
        <taxon>Bacteria</taxon>
        <taxon>Pseudomonadati</taxon>
        <taxon>Pseudomonadota</taxon>
        <taxon>Gammaproteobacteria</taxon>
        <taxon>Cellvibrionales</taxon>
        <taxon>Spongiibacteraceae</taxon>
        <taxon>Zhongshania</taxon>
    </lineage>
</organism>
<proteinExistence type="inferred from homology"/>
<dbReference type="EMBL" id="RHGB01000014">
    <property type="protein sequence ID" value="RNL60940.1"/>
    <property type="molecule type" value="Genomic_DNA"/>
</dbReference>
<evidence type="ECO:0000313" key="4">
    <source>
        <dbReference type="EMBL" id="POP54185.1"/>
    </source>
</evidence>
<dbReference type="InterPro" id="IPR057326">
    <property type="entry name" value="KR_dom"/>
</dbReference>
<comment type="caution">
    <text evidence="4">The sequence shown here is derived from an EMBL/GenBank/DDBJ whole genome shotgun (WGS) entry which is preliminary data.</text>
</comment>
<dbReference type="InterPro" id="IPR020904">
    <property type="entry name" value="Sc_DH/Rdtase_CS"/>
</dbReference>
<evidence type="ECO:0000256" key="1">
    <source>
        <dbReference type="ARBA" id="ARBA00006484"/>
    </source>
</evidence>
<dbReference type="InterPro" id="IPR002347">
    <property type="entry name" value="SDR_fam"/>
</dbReference>
<reference evidence="4 6" key="1">
    <citation type="submission" date="2018-01" db="EMBL/GenBank/DDBJ databases">
        <authorList>
            <person name="Yu X.-D."/>
        </authorList>
    </citation>
    <scope>NUCLEOTIDE SEQUENCE [LARGE SCALE GENOMIC DNA]</scope>
    <source>
        <strain evidence="4 6">ZX-21</strain>
    </source>
</reference>
<comment type="similarity">
    <text evidence="1">Belongs to the short-chain dehydrogenases/reductases (SDR) family.</text>
</comment>